<keyword evidence="3" id="KW-0723">Serine/threonine-protein kinase</keyword>
<sequence length="667" mass="72982">MGVAEPAVVCGPWRLSGALLLVLLLLIALCCSSQGIVGADAQRLPQNEGTPSAAGRLASRSYIQKPEVCVLHHCRSLLGNRISGSIPEEIGKITTLQSLVLENNMLEGRLPQSLGNLTSLTRLLLSANYFTGELPEMLGNLKNVADLYVLNSALCCTLSRIDGNDIWGKIPHFIGNWTQLQRLLVPKLIGSIYMLFASDMQGTSLEGPFPSNISLLQRLAVLRVTDLKKSDGSFPPIWNMKSMRFLVLRNCSISGQIPGYIGEMTSLLVLYGYMETNCFNTLMLNCSYLDLSFNKLTGTIPSSLENLRGNIGNMYLTNNELNGSIPDWIRTSTMNLDVSYNTFTDTTSAPSSCRAGSLNFVASFSSTQDSSINPCLRKGLPCAGKAESGKKVLKDFNIAAEANGTGKGIVKVFTTLVMDNTLEIHFQWTGKGTNAIPYRGVYGPLLSAISVTPNFAPDLDKKKFPLSALLGSLAASCVLSMLILVLLWFCLRRKLVKKNVTEIKPILIISTHGKNQGVLPDGSLVTVKQHSSKSKQGNRLFVYEVGMISALQHPNLVKLFGCCIGSDQLLLVYEYMENNSLARALFGSDHDMKLKLDWQTRHKICQGVARGLAYLHEESILKIVHRDIKATNILLDKDLNAKISDFALDKLDEEDNTCDSTQSAGNK</sequence>
<evidence type="ECO:0000256" key="11">
    <source>
        <dbReference type="ARBA" id="ARBA00022777"/>
    </source>
</evidence>
<keyword evidence="22" id="KW-1185">Reference proteome</keyword>
<dbReference type="AlphaFoldDB" id="A0A843VTC3"/>
<evidence type="ECO:0000256" key="6">
    <source>
        <dbReference type="ARBA" id="ARBA00022679"/>
    </source>
</evidence>
<feature type="signal peptide" evidence="19">
    <location>
        <begin position="1"/>
        <end position="33"/>
    </location>
</feature>
<feature type="chain" id="PRO_5032621885" description="non-specific serine/threonine protein kinase" evidence="19">
    <location>
        <begin position="34"/>
        <end position="667"/>
    </location>
</feature>
<keyword evidence="12" id="KW-0067">ATP-binding</keyword>
<dbReference type="OrthoDB" id="4062651at2759"/>
<organism evidence="21 22">
    <name type="scientific">Colocasia esculenta</name>
    <name type="common">Wild taro</name>
    <name type="synonym">Arum esculentum</name>
    <dbReference type="NCBI Taxonomy" id="4460"/>
    <lineage>
        <taxon>Eukaryota</taxon>
        <taxon>Viridiplantae</taxon>
        <taxon>Streptophyta</taxon>
        <taxon>Embryophyta</taxon>
        <taxon>Tracheophyta</taxon>
        <taxon>Spermatophyta</taxon>
        <taxon>Magnoliopsida</taxon>
        <taxon>Liliopsida</taxon>
        <taxon>Araceae</taxon>
        <taxon>Aroideae</taxon>
        <taxon>Colocasieae</taxon>
        <taxon>Colocasia</taxon>
    </lineage>
</organism>
<name>A0A843VTC3_COLES</name>
<evidence type="ECO:0000259" key="20">
    <source>
        <dbReference type="PROSITE" id="PS50011"/>
    </source>
</evidence>
<evidence type="ECO:0000313" key="21">
    <source>
        <dbReference type="EMBL" id="MQL95473.1"/>
    </source>
</evidence>
<dbReference type="GO" id="GO:0005524">
    <property type="term" value="F:ATP binding"/>
    <property type="evidence" value="ECO:0007669"/>
    <property type="project" value="UniProtKB-KW"/>
</dbReference>
<dbReference type="SUPFAM" id="SSF52058">
    <property type="entry name" value="L domain-like"/>
    <property type="match status" value="1"/>
</dbReference>
<dbReference type="PANTHER" id="PTHR48006">
    <property type="entry name" value="LEUCINE-RICH REPEAT-CONTAINING PROTEIN DDB_G0281931-RELATED"/>
    <property type="match status" value="1"/>
</dbReference>
<evidence type="ECO:0000256" key="3">
    <source>
        <dbReference type="ARBA" id="ARBA00022527"/>
    </source>
</evidence>
<dbReference type="GO" id="GO:0004674">
    <property type="term" value="F:protein serine/threonine kinase activity"/>
    <property type="evidence" value="ECO:0007669"/>
    <property type="project" value="UniProtKB-KW"/>
</dbReference>
<evidence type="ECO:0000256" key="7">
    <source>
        <dbReference type="ARBA" id="ARBA00022692"/>
    </source>
</evidence>
<dbReference type="SMART" id="SM00220">
    <property type="entry name" value="S_TKc"/>
    <property type="match status" value="1"/>
</dbReference>
<evidence type="ECO:0000256" key="5">
    <source>
        <dbReference type="ARBA" id="ARBA00022614"/>
    </source>
</evidence>
<dbReference type="Gene3D" id="3.80.10.10">
    <property type="entry name" value="Ribonuclease Inhibitor"/>
    <property type="match status" value="2"/>
</dbReference>
<keyword evidence="14 18" id="KW-0472">Membrane</keyword>
<dbReference type="SUPFAM" id="SSF56112">
    <property type="entry name" value="Protein kinase-like (PK-like)"/>
    <property type="match status" value="1"/>
</dbReference>
<dbReference type="Gene3D" id="1.10.510.10">
    <property type="entry name" value="Transferase(Phosphotransferase) domain 1"/>
    <property type="match status" value="1"/>
</dbReference>
<evidence type="ECO:0000256" key="2">
    <source>
        <dbReference type="ARBA" id="ARBA00012513"/>
    </source>
</evidence>
<dbReference type="InterPro" id="IPR021720">
    <property type="entry name" value="Malectin_dom"/>
</dbReference>
<evidence type="ECO:0000256" key="10">
    <source>
        <dbReference type="ARBA" id="ARBA00022741"/>
    </source>
</evidence>
<dbReference type="InterPro" id="IPR032675">
    <property type="entry name" value="LRR_dom_sf"/>
</dbReference>
<evidence type="ECO:0000256" key="15">
    <source>
        <dbReference type="ARBA" id="ARBA00023180"/>
    </source>
</evidence>
<dbReference type="EC" id="2.7.11.1" evidence="2"/>
<evidence type="ECO:0000256" key="4">
    <source>
        <dbReference type="ARBA" id="ARBA00022553"/>
    </source>
</evidence>
<dbReference type="InterPro" id="IPR051824">
    <property type="entry name" value="LRR_Rcpt-Like_S/T_Kinase"/>
</dbReference>
<evidence type="ECO:0000256" key="12">
    <source>
        <dbReference type="ARBA" id="ARBA00022840"/>
    </source>
</evidence>
<dbReference type="InterPro" id="IPR008271">
    <property type="entry name" value="Ser/Thr_kinase_AS"/>
</dbReference>
<accession>A0A843VTC3</accession>
<feature type="domain" description="Protein kinase" evidence="20">
    <location>
        <begin position="464"/>
        <end position="667"/>
    </location>
</feature>
<dbReference type="Pfam" id="PF00560">
    <property type="entry name" value="LRR_1"/>
    <property type="match status" value="3"/>
</dbReference>
<evidence type="ECO:0000256" key="19">
    <source>
        <dbReference type="SAM" id="SignalP"/>
    </source>
</evidence>
<keyword evidence="6" id="KW-0808">Transferase</keyword>
<comment type="catalytic activity">
    <reaction evidence="17">
        <text>L-seryl-[protein] + ATP = O-phospho-L-seryl-[protein] + ADP + H(+)</text>
        <dbReference type="Rhea" id="RHEA:17989"/>
        <dbReference type="Rhea" id="RHEA-COMP:9863"/>
        <dbReference type="Rhea" id="RHEA-COMP:11604"/>
        <dbReference type="ChEBI" id="CHEBI:15378"/>
        <dbReference type="ChEBI" id="CHEBI:29999"/>
        <dbReference type="ChEBI" id="CHEBI:30616"/>
        <dbReference type="ChEBI" id="CHEBI:83421"/>
        <dbReference type="ChEBI" id="CHEBI:456216"/>
        <dbReference type="EC" id="2.7.11.1"/>
    </reaction>
</comment>
<proteinExistence type="predicted"/>
<comment type="catalytic activity">
    <reaction evidence="16">
        <text>L-threonyl-[protein] + ATP = O-phospho-L-threonyl-[protein] + ADP + H(+)</text>
        <dbReference type="Rhea" id="RHEA:46608"/>
        <dbReference type="Rhea" id="RHEA-COMP:11060"/>
        <dbReference type="Rhea" id="RHEA-COMP:11605"/>
        <dbReference type="ChEBI" id="CHEBI:15378"/>
        <dbReference type="ChEBI" id="CHEBI:30013"/>
        <dbReference type="ChEBI" id="CHEBI:30616"/>
        <dbReference type="ChEBI" id="CHEBI:61977"/>
        <dbReference type="ChEBI" id="CHEBI:456216"/>
        <dbReference type="EC" id="2.7.11.1"/>
    </reaction>
</comment>
<evidence type="ECO:0000256" key="1">
    <source>
        <dbReference type="ARBA" id="ARBA00004370"/>
    </source>
</evidence>
<evidence type="ECO:0000256" key="14">
    <source>
        <dbReference type="ARBA" id="ARBA00023136"/>
    </source>
</evidence>
<keyword evidence="9" id="KW-0677">Repeat</keyword>
<keyword evidence="10" id="KW-0547">Nucleotide-binding</keyword>
<dbReference type="Proteomes" id="UP000652761">
    <property type="component" value="Unassembled WGS sequence"/>
</dbReference>
<keyword evidence="7 18" id="KW-0812">Transmembrane</keyword>
<dbReference type="InterPro" id="IPR000719">
    <property type="entry name" value="Prot_kinase_dom"/>
</dbReference>
<evidence type="ECO:0000256" key="13">
    <source>
        <dbReference type="ARBA" id="ARBA00022989"/>
    </source>
</evidence>
<keyword evidence="13 18" id="KW-1133">Transmembrane helix</keyword>
<keyword evidence="4" id="KW-0597">Phosphoprotein</keyword>
<dbReference type="PROSITE" id="PS00108">
    <property type="entry name" value="PROTEIN_KINASE_ST"/>
    <property type="match status" value="1"/>
</dbReference>
<gene>
    <name evidence="21" type="ORF">Taro_028143</name>
</gene>
<evidence type="ECO:0000256" key="8">
    <source>
        <dbReference type="ARBA" id="ARBA00022729"/>
    </source>
</evidence>
<feature type="transmembrane region" description="Helical" evidence="18">
    <location>
        <begin position="468"/>
        <end position="491"/>
    </location>
</feature>
<dbReference type="InterPro" id="IPR001611">
    <property type="entry name" value="Leu-rich_rpt"/>
</dbReference>
<dbReference type="PANTHER" id="PTHR48006:SF60">
    <property type="entry name" value="PROTEIN KINASE DOMAIN-CONTAINING PROTEIN"/>
    <property type="match status" value="1"/>
</dbReference>
<keyword evidence="11" id="KW-0418">Kinase</keyword>
<dbReference type="GO" id="GO:0016020">
    <property type="term" value="C:membrane"/>
    <property type="evidence" value="ECO:0007669"/>
    <property type="project" value="UniProtKB-SubCell"/>
</dbReference>
<evidence type="ECO:0000313" key="22">
    <source>
        <dbReference type="Proteomes" id="UP000652761"/>
    </source>
</evidence>
<dbReference type="Gene3D" id="2.60.120.430">
    <property type="entry name" value="Galactose-binding lectin"/>
    <property type="match status" value="1"/>
</dbReference>
<dbReference type="Pfam" id="PF07714">
    <property type="entry name" value="PK_Tyr_Ser-Thr"/>
    <property type="match status" value="1"/>
</dbReference>
<comment type="subcellular location">
    <subcellularLocation>
        <location evidence="1">Membrane</location>
    </subcellularLocation>
</comment>
<evidence type="ECO:0000256" key="18">
    <source>
        <dbReference type="SAM" id="Phobius"/>
    </source>
</evidence>
<keyword evidence="15" id="KW-0325">Glycoprotein</keyword>
<dbReference type="Gene3D" id="3.30.200.20">
    <property type="entry name" value="Phosphorylase Kinase, domain 1"/>
    <property type="match status" value="1"/>
</dbReference>
<evidence type="ECO:0000256" key="9">
    <source>
        <dbReference type="ARBA" id="ARBA00022737"/>
    </source>
</evidence>
<dbReference type="EMBL" id="NMUH01001797">
    <property type="protein sequence ID" value="MQL95473.1"/>
    <property type="molecule type" value="Genomic_DNA"/>
</dbReference>
<reference evidence="21" key="1">
    <citation type="submission" date="2017-07" db="EMBL/GenBank/DDBJ databases">
        <title>Taro Niue Genome Assembly and Annotation.</title>
        <authorList>
            <person name="Atibalentja N."/>
            <person name="Keating K."/>
            <person name="Fields C.J."/>
        </authorList>
    </citation>
    <scope>NUCLEOTIDE SEQUENCE</scope>
    <source>
        <strain evidence="21">Niue_2</strain>
        <tissue evidence="21">Leaf</tissue>
    </source>
</reference>
<evidence type="ECO:0000256" key="17">
    <source>
        <dbReference type="ARBA" id="ARBA00048679"/>
    </source>
</evidence>
<dbReference type="InterPro" id="IPR011009">
    <property type="entry name" value="Kinase-like_dom_sf"/>
</dbReference>
<dbReference type="InterPro" id="IPR001245">
    <property type="entry name" value="Ser-Thr/Tyr_kinase_cat_dom"/>
</dbReference>
<dbReference type="Pfam" id="PF11721">
    <property type="entry name" value="Malectin"/>
    <property type="match status" value="1"/>
</dbReference>
<dbReference type="PROSITE" id="PS50011">
    <property type="entry name" value="PROTEIN_KINASE_DOM"/>
    <property type="match status" value="1"/>
</dbReference>
<evidence type="ECO:0000256" key="16">
    <source>
        <dbReference type="ARBA" id="ARBA00047899"/>
    </source>
</evidence>
<dbReference type="FunFam" id="3.80.10.10:FF:000041">
    <property type="entry name" value="LRR receptor-like serine/threonine-protein kinase ERECTA"/>
    <property type="match status" value="1"/>
</dbReference>
<comment type="caution">
    <text evidence="21">The sequence shown here is derived from an EMBL/GenBank/DDBJ whole genome shotgun (WGS) entry which is preliminary data.</text>
</comment>
<keyword evidence="8 19" id="KW-0732">Signal</keyword>
<dbReference type="FunFam" id="1.10.510.10:FF:001023">
    <property type="entry name" value="Os07g0541700 protein"/>
    <property type="match status" value="1"/>
</dbReference>
<keyword evidence="5" id="KW-0433">Leucine-rich repeat</keyword>
<protein>
    <recommendedName>
        <fullName evidence="2">non-specific serine/threonine protein kinase</fullName>
        <ecNumber evidence="2">2.7.11.1</ecNumber>
    </recommendedName>
</protein>